<dbReference type="PRINTS" id="PR00369">
    <property type="entry name" value="FLAVODOXIN"/>
</dbReference>
<dbReference type="Gene3D" id="3.40.50.360">
    <property type="match status" value="1"/>
</dbReference>
<gene>
    <name evidence="3" type="ORF">JOF28_002535</name>
</gene>
<dbReference type="PANTHER" id="PTHR19384:SF17">
    <property type="entry name" value="NADPH--CYTOCHROME P450 REDUCTASE"/>
    <property type="match status" value="1"/>
</dbReference>
<keyword evidence="1" id="KW-0285">Flavoprotein</keyword>
<accession>A0A940T4U0</accession>
<feature type="domain" description="Flavodoxin-like" evidence="2">
    <location>
        <begin position="7"/>
        <end position="147"/>
    </location>
</feature>
<dbReference type="EMBL" id="JAFIDA010000001">
    <property type="protein sequence ID" value="MBP1327303.1"/>
    <property type="molecule type" value="Genomic_DNA"/>
</dbReference>
<dbReference type="PANTHER" id="PTHR19384">
    <property type="entry name" value="NITRIC OXIDE SYNTHASE-RELATED"/>
    <property type="match status" value="1"/>
</dbReference>
<evidence type="ECO:0000313" key="3">
    <source>
        <dbReference type="EMBL" id="MBP1327303.1"/>
    </source>
</evidence>
<dbReference type="GO" id="GO:0050660">
    <property type="term" value="F:flavin adenine dinucleotide binding"/>
    <property type="evidence" value="ECO:0007669"/>
    <property type="project" value="TreeGrafter"/>
</dbReference>
<dbReference type="GO" id="GO:0016491">
    <property type="term" value="F:oxidoreductase activity"/>
    <property type="evidence" value="ECO:0007669"/>
    <property type="project" value="TreeGrafter"/>
</dbReference>
<dbReference type="InterPro" id="IPR008254">
    <property type="entry name" value="Flavodoxin/NO_synth"/>
</dbReference>
<sequence length="156" mass="16917">MAIPTHAIIAYGTETGNAELAAVEIEAALSNMIQSEFVSLTELELEQFHEDTLLVVCCSTYGDGEYSDGADVFAEALNTTRPDFSKFNYAIFGLGDTTYETFNFASIKLSKLLQELGATRIGEHGMHDASSADYVDSAAQAWAAELTPFVRELIDA</sequence>
<comment type="caution">
    <text evidence="3">The sequence shown here is derived from an EMBL/GenBank/DDBJ whole genome shotgun (WGS) entry which is preliminary data.</text>
</comment>
<evidence type="ECO:0000313" key="4">
    <source>
        <dbReference type="Proteomes" id="UP000675163"/>
    </source>
</evidence>
<keyword evidence="4" id="KW-1185">Reference proteome</keyword>
<dbReference type="Pfam" id="PF00258">
    <property type="entry name" value="Flavodoxin_1"/>
    <property type="match status" value="1"/>
</dbReference>
<dbReference type="AlphaFoldDB" id="A0A940T4U0"/>
<dbReference type="GO" id="GO:0010181">
    <property type="term" value="F:FMN binding"/>
    <property type="evidence" value="ECO:0007669"/>
    <property type="project" value="InterPro"/>
</dbReference>
<evidence type="ECO:0000256" key="1">
    <source>
        <dbReference type="ARBA" id="ARBA00022630"/>
    </source>
</evidence>
<proteinExistence type="predicted"/>
<dbReference type="InterPro" id="IPR001094">
    <property type="entry name" value="Flavdoxin-like"/>
</dbReference>
<dbReference type="InterPro" id="IPR029039">
    <property type="entry name" value="Flavoprotein-like_sf"/>
</dbReference>
<protein>
    <submittedName>
        <fullName evidence="3">MioC protein</fullName>
    </submittedName>
</protein>
<dbReference type="Proteomes" id="UP000675163">
    <property type="component" value="Unassembled WGS sequence"/>
</dbReference>
<evidence type="ECO:0000259" key="2">
    <source>
        <dbReference type="PROSITE" id="PS50902"/>
    </source>
</evidence>
<name>A0A940T4U0_9MICO</name>
<reference evidence="3" key="1">
    <citation type="submission" date="2021-02" db="EMBL/GenBank/DDBJ databases">
        <title>Sequencing the genomes of 1000 actinobacteria strains.</title>
        <authorList>
            <person name="Klenk H.-P."/>
        </authorList>
    </citation>
    <scope>NUCLEOTIDE SEQUENCE</scope>
    <source>
        <strain evidence="3">DSM 22850</strain>
    </source>
</reference>
<dbReference type="RefSeq" id="WP_209706078.1">
    <property type="nucleotide sequence ID" value="NZ_JAFIDA010000001.1"/>
</dbReference>
<dbReference type="SUPFAM" id="SSF52218">
    <property type="entry name" value="Flavoproteins"/>
    <property type="match status" value="1"/>
</dbReference>
<dbReference type="PROSITE" id="PS50902">
    <property type="entry name" value="FLAVODOXIN_LIKE"/>
    <property type="match status" value="1"/>
</dbReference>
<organism evidence="3 4">
    <name type="scientific">Leucobacter exalbidus</name>
    <dbReference type="NCBI Taxonomy" id="662960"/>
    <lineage>
        <taxon>Bacteria</taxon>
        <taxon>Bacillati</taxon>
        <taxon>Actinomycetota</taxon>
        <taxon>Actinomycetes</taxon>
        <taxon>Micrococcales</taxon>
        <taxon>Microbacteriaceae</taxon>
        <taxon>Leucobacter</taxon>
    </lineage>
</organism>
<dbReference type="GO" id="GO:0005829">
    <property type="term" value="C:cytosol"/>
    <property type="evidence" value="ECO:0007669"/>
    <property type="project" value="TreeGrafter"/>
</dbReference>